<evidence type="ECO:0000256" key="13">
    <source>
        <dbReference type="SAM" id="Phobius"/>
    </source>
</evidence>
<dbReference type="InterPro" id="IPR034804">
    <property type="entry name" value="SQR/QFR_C/D"/>
</dbReference>
<accession>A0A7W6D061</accession>
<keyword evidence="15" id="KW-1185">Reference proteome</keyword>
<keyword evidence="9 13" id="KW-1133">Transmembrane helix</keyword>
<dbReference type="Gene3D" id="1.20.1300.10">
    <property type="entry name" value="Fumarate reductase/succinate dehydrogenase, transmembrane subunit"/>
    <property type="match status" value="1"/>
</dbReference>
<dbReference type="RefSeq" id="WP_183393514.1">
    <property type="nucleotide sequence ID" value="NZ_JACIDR010000001.1"/>
</dbReference>
<keyword evidence="7 13" id="KW-0812">Transmembrane</keyword>
<comment type="similarity">
    <text evidence="4">Belongs to the cytochrome b560 family.</text>
</comment>
<organism evidence="14 15">
    <name type="scientific">Hansschlegelia beijingensis</name>
    <dbReference type="NCBI Taxonomy" id="1133344"/>
    <lineage>
        <taxon>Bacteria</taxon>
        <taxon>Pseudomonadati</taxon>
        <taxon>Pseudomonadota</taxon>
        <taxon>Alphaproteobacteria</taxon>
        <taxon>Hyphomicrobiales</taxon>
        <taxon>Methylopilaceae</taxon>
        <taxon>Hansschlegelia</taxon>
    </lineage>
</organism>
<feature type="transmembrane region" description="Helical" evidence="13">
    <location>
        <begin position="97"/>
        <end position="116"/>
    </location>
</feature>
<dbReference type="Proteomes" id="UP000528964">
    <property type="component" value="Unassembled WGS sequence"/>
</dbReference>
<evidence type="ECO:0000256" key="1">
    <source>
        <dbReference type="ARBA" id="ARBA00001971"/>
    </source>
</evidence>
<gene>
    <name evidence="14" type="ORF">GGR24_000285</name>
</gene>
<evidence type="ECO:0000256" key="4">
    <source>
        <dbReference type="ARBA" id="ARBA00007244"/>
    </source>
</evidence>
<comment type="subunit">
    <text evidence="12">Part of an enzyme complex containing four subunits: a flavoprotein, an iron-sulfur protein, plus two membrane-anchoring proteins, SdhC and SdhD. The complex can form homotrimers.</text>
</comment>
<dbReference type="InterPro" id="IPR039023">
    <property type="entry name" value="SdhC_prok"/>
</dbReference>
<evidence type="ECO:0000313" key="15">
    <source>
        <dbReference type="Proteomes" id="UP000528964"/>
    </source>
</evidence>
<dbReference type="PANTHER" id="PTHR41910:SF1">
    <property type="entry name" value="SUCCINATE DEHYDROGENASE HYDROPHOBIC MEMBRANE ANCHOR SUBUNIT"/>
    <property type="match status" value="1"/>
</dbReference>
<comment type="cofactor">
    <cofactor evidence="1">
        <name>heme</name>
        <dbReference type="ChEBI" id="CHEBI:30413"/>
    </cofactor>
</comment>
<feature type="transmembrane region" description="Helical" evidence="13">
    <location>
        <begin position="65"/>
        <end position="85"/>
    </location>
</feature>
<evidence type="ECO:0000256" key="12">
    <source>
        <dbReference type="ARBA" id="ARBA00025912"/>
    </source>
</evidence>
<evidence type="ECO:0000256" key="2">
    <source>
        <dbReference type="ARBA" id="ARBA00004050"/>
    </source>
</evidence>
<evidence type="ECO:0000256" key="6">
    <source>
        <dbReference type="ARBA" id="ARBA00022617"/>
    </source>
</evidence>
<dbReference type="InterPro" id="IPR000701">
    <property type="entry name" value="SuccDH_FuR_B_TM-su"/>
</dbReference>
<name>A0A7W6D061_9HYPH</name>
<keyword evidence="11 13" id="KW-0472">Membrane</keyword>
<dbReference type="NCBIfam" id="TIGR02970">
    <property type="entry name" value="succ_dehyd_cytB"/>
    <property type="match status" value="1"/>
</dbReference>
<evidence type="ECO:0000256" key="3">
    <source>
        <dbReference type="ARBA" id="ARBA00004370"/>
    </source>
</evidence>
<comment type="caution">
    <text evidence="14">The sequence shown here is derived from an EMBL/GenBank/DDBJ whole genome shotgun (WGS) entry which is preliminary data.</text>
</comment>
<dbReference type="GO" id="GO:0009055">
    <property type="term" value="F:electron transfer activity"/>
    <property type="evidence" value="ECO:0007669"/>
    <property type="project" value="InterPro"/>
</dbReference>
<keyword evidence="10" id="KW-0408">Iron</keyword>
<sequence length="119" mass="12400">MTAATGALRASRRKPGFIAAMLHRLSGVALAIFLPMHFIALGTALGGADRLESFLLLTHNPVARFAEWGLVSALALHMALGLRVLAIEFAAVRERTAVTVSLACAAGMAVGLLFLMSGA</sequence>
<dbReference type="GO" id="GO:0046872">
    <property type="term" value="F:metal ion binding"/>
    <property type="evidence" value="ECO:0007669"/>
    <property type="project" value="UniProtKB-KW"/>
</dbReference>
<feature type="transmembrane region" description="Helical" evidence="13">
    <location>
        <begin position="21"/>
        <end position="45"/>
    </location>
</feature>
<evidence type="ECO:0000256" key="8">
    <source>
        <dbReference type="ARBA" id="ARBA00022723"/>
    </source>
</evidence>
<evidence type="ECO:0000256" key="11">
    <source>
        <dbReference type="ARBA" id="ARBA00023136"/>
    </source>
</evidence>
<dbReference type="InterPro" id="IPR014314">
    <property type="entry name" value="Succ_DH_cytb556"/>
</dbReference>
<evidence type="ECO:0000313" key="14">
    <source>
        <dbReference type="EMBL" id="MBB3971652.1"/>
    </source>
</evidence>
<proteinExistence type="inferred from homology"/>
<keyword evidence="6" id="KW-0349">Heme</keyword>
<dbReference type="Pfam" id="PF01127">
    <property type="entry name" value="Sdh_cyt"/>
    <property type="match status" value="1"/>
</dbReference>
<comment type="subcellular location">
    <subcellularLocation>
        <location evidence="3">Membrane</location>
    </subcellularLocation>
</comment>
<dbReference type="AlphaFoldDB" id="A0A7W6D061"/>
<protein>
    <recommendedName>
        <fullName evidence="5">Succinate dehydrogenase cytochrome b556 subunit</fullName>
    </recommendedName>
</protein>
<evidence type="ECO:0000256" key="7">
    <source>
        <dbReference type="ARBA" id="ARBA00022692"/>
    </source>
</evidence>
<evidence type="ECO:0000256" key="10">
    <source>
        <dbReference type="ARBA" id="ARBA00023004"/>
    </source>
</evidence>
<comment type="function">
    <text evidence="2">Membrane-anchoring subunit of succinate dehydrogenase (SDH).</text>
</comment>
<keyword evidence="8" id="KW-0479">Metal-binding</keyword>
<evidence type="ECO:0000256" key="9">
    <source>
        <dbReference type="ARBA" id="ARBA00022989"/>
    </source>
</evidence>
<dbReference type="GO" id="GO:0016020">
    <property type="term" value="C:membrane"/>
    <property type="evidence" value="ECO:0007669"/>
    <property type="project" value="UniProtKB-SubCell"/>
</dbReference>
<dbReference type="SUPFAM" id="SSF81343">
    <property type="entry name" value="Fumarate reductase respiratory complex transmembrane subunits"/>
    <property type="match status" value="1"/>
</dbReference>
<dbReference type="PANTHER" id="PTHR41910">
    <property type="entry name" value="SUCCINATE DEHYDROGENASE 2 MEMBRANE SUBUNIT SDHC"/>
    <property type="match status" value="1"/>
</dbReference>
<reference evidence="14 15" key="1">
    <citation type="submission" date="2020-08" db="EMBL/GenBank/DDBJ databases">
        <title>Genomic Encyclopedia of Type Strains, Phase IV (KMG-IV): sequencing the most valuable type-strain genomes for metagenomic binning, comparative biology and taxonomic classification.</title>
        <authorList>
            <person name="Goeker M."/>
        </authorList>
    </citation>
    <scope>NUCLEOTIDE SEQUENCE [LARGE SCALE GENOMIC DNA]</scope>
    <source>
        <strain evidence="14 15">DSM 25481</strain>
    </source>
</reference>
<dbReference type="EMBL" id="JACIDR010000001">
    <property type="protein sequence ID" value="MBB3971652.1"/>
    <property type="molecule type" value="Genomic_DNA"/>
</dbReference>
<dbReference type="GO" id="GO:0006099">
    <property type="term" value="P:tricarboxylic acid cycle"/>
    <property type="evidence" value="ECO:0007669"/>
    <property type="project" value="InterPro"/>
</dbReference>
<evidence type="ECO:0000256" key="5">
    <source>
        <dbReference type="ARBA" id="ARBA00020076"/>
    </source>
</evidence>